<dbReference type="SUPFAM" id="SSF53756">
    <property type="entry name" value="UDP-Glycosyltransferase/glycogen phosphorylase"/>
    <property type="match status" value="1"/>
</dbReference>
<dbReference type="Pfam" id="PF00534">
    <property type="entry name" value="Glycos_transf_1"/>
    <property type="match status" value="1"/>
</dbReference>
<evidence type="ECO:0000259" key="2">
    <source>
        <dbReference type="Pfam" id="PF13477"/>
    </source>
</evidence>
<reference evidence="3 4" key="1">
    <citation type="journal article" date="2019" name="Environ. Microbiol.">
        <title>An active ?-lactamase is a part of an orchestrated cell wall stress resistance network of Bacillus subtilis and related rhizosphere species.</title>
        <authorList>
            <person name="Bucher T."/>
            <person name="Keren-Paz A."/>
            <person name="Hausser J."/>
            <person name="Olender T."/>
            <person name="Cytryn E."/>
            <person name="Kolodkin-Gal I."/>
        </authorList>
    </citation>
    <scope>NUCLEOTIDE SEQUENCE [LARGE SCALE GENOMIC DNA]</scope>
    <source>
        <strain evidence="3 4">I4</strain>
    </source>
</reference>
<name>A0A9X8ZF69_9BACI</name>
<dbReference type="Proteomes" id="UP000309170">
    <property type="component" value="Unassembled WGS sequence"/>
</dbReference>
<dbReference type="AlphaFoldDB" id="A0A9X8ZF69"/>
<evidence type="ECO:0000313" key="3">
    <source>
        <dbReference type="EMBL" id="TKH09481.1"/>
    </source>
</evidence>
<dbReference type="InterPro" id="IPR001296">
    <property type="entry name" value="Glyco_trans_1"/>
</dbReference>
<accession>A0A9X8ZF69</accession>
<dbReference type="PANTHER" id="PTHR12526:SF638">
    <property type="entry name" value="SPORE COAT PROTEIN SA"/>
    <property type="match status" value="1"/>
</dbReference>
<dbReference type="EMBL" id="SZNT01000270">
    <property type="protein sequence ID" value="TKH09481.1"/>
    <property type="molecule type" value="Genomic_DNA"/>
</dbReference>
<evidence type="ECO:0000259" key="1">
    <source>
        <dbReference type="Pfam" id="PF00534"/>
    </source>
</evidence>
<protein>
    <submittedName>
        <fullName evidence="3">Glycosyltransferase family 4 protein</fullName>
    </submittedName>
</protein>
<comment type="caution">
    <text evidence="3">The sequence shown here is derived from an EMBL/GenBank/DDBJ whole genome shotgun (WGS) entry which is preliminary data.</text>
</comment>
<dbReference type="Pfam" id="PF13477">
    <property type="entry name" value="Glyco_trans_4_2"/>
    <property type="match status" value="1"/>
</dbReference>
<dbReference type="Gene3D" id="3.40.50.2000">
    <property type="entry name" value="Glycogen Phosphorylase B"/>
    <property type="match status" value="2"/>
</dbReference>
<organism evidence="3 4">
    <name type="scientific">Peribacillus simplex</name>
    <dbReference type="NCBI Taxonomy" id="1478"/>
    <lineage>
        <taxon>Bacteria</taxon>
        <taxon>Bacillati</taxon>
        <taxon>Bacillota</taxon>
        <taxon>Bacilli</taxon>
        <taxon>Bacillales</taxon>
        <taxon>Bacillaceae</taxon>
        <taxon>Peribacillus</taxon>
    </lineage>
</organism>
<gene>
    <name evidence="3" type="ORF">FC678_17150</name>
</gene>
<dbReference type="GO" id="GO:0016757">
    <property type="term" value="F:glycosyltransferase activity"/>
    <property type="evidence" value="ECO:0007669"/>
    <property type="project" value="InterPro"/>
</dbReference>
<sequence length="368" mass="41789">MKVMILSSYAPTLFYFREDMMKAMINNGHEVIAAAPEPVEEWGHKFKERNIKYVSIQGIERTGTNPIKDINGFLSILKQIKKEKPDKVFAYQAKTIIYGCIAAKLAGVKGIYALMGGLGSVFRNNGQKSFARDILKIEYKYAFSVCDKVFFQNNDDCNEIIKADLLKKNKIIMINGSGVNLDKFTEKNIPDNPVFLFVGRIIRDKGIIEYTEAAKIVKEKYPEARIQILGYFDTNPTAIKEEEIYEYVNKGVIEYLGSSDDVRPFLEKCSVYVLPSYHEGTPKSVLEAMATGRPIITTDAPGCRETVVNNTNGFLVPVKNANKLAEKMIWMIEHKEEVERMGQESLRICKEKFDVNKVNEVILKTMDL</sequence>
<dbReference type="PANTHER" id="PTHR12526">
    <property type="entry name" value="GLYCOSYLTRANSFERASE"/>
    <property type="match status" value="1"/>
</dbReference>
<dbReference type="InterPro" id="IPR028098">
    <property type="entry name" value="Glyco_trans_4-like_N"/>
</dbReference>
<feature type="domain" description="Glycosyl transferase family 1" evidence="1">
    <location>
        <begin position="187"/>
        <end position="344"/>
    </location>
</feature>
<evidence type="ECO:0000313" key="4">
    <source>
        <dbReference type="Proteomes" id="UP000309170"/>
    </source>
</evidence>
<proteinExistence type="predicted"/>
<feature type="domain" description="Glycosyltransferase subfamily 4-like N-terminal" evidence="2">
    <location>
        <begin position="20"/>
        <end position="152"/>
    </location>
</feature>
<dbReference type="CDD" id="cd03808">
    <property type="entry name" value="GT4_CapM-like"/>
    <property type="match status" value="1"/>
</dbReference>
<dbReference type="RefSeq" id="WP_137024057.1">
    <property type="nucleotide sequence ID" value="NZ_SZNT01000270.1"/>
</dbReference>